<dbReference type="PANTHER" id="PTHR28186">
    <property type="entry name" value="MEIOTICALLY UP-REGULATED GENE 9 PROTEIN"/>
    <property type="match status" value="1"/>
</dbReference>
<keyword evidence="3" id="KW-1185">Reference proteome</keyword>
<feature type="compositionally biased region" description="Polar residues" evidence="1">
    <location>
        <begin position="315"/>
        <end position="324"/>
    </location>
</feature>
<organism evidence="2 3">
    <name type="scientific">Colletotrichum chlorophyti</name>
    <dbReference type="NCBI Taxonomy" id="708187"/>
    <lineage>
        <taxon>Eukaryota</taxon>
        <taxon>Fungi</taxon>
        <taxon>Dikarya</taxon>
        <taxon>Ascomycota</taxon>
        <taxon>Pezizomycotina</taxon>
        <taxon>Sordariomycetes</taxon>
        <taxon>Hypocreomycetidae</taxon>
        <taxon>Glomerellales</taxon>
        <taxon>Glomerellaceae</taxon>
        <taxon>Colletotrichum</taxon>
    </lineage>
</organism>
<comment type="caution">
    <text evidence="2">The sequence shown here is derived from an EMBL/GenBank/DDBJ whole genome shotgun (WGS) entry which is preliminary data.</text>
</comment>
<feature type="compositionally biased region" description="Basic residues" evidence="1">
    <location>
        <begin position="403"/>
        <end position="416"/>
    </location>
</feature>
<dbReference type="Proteomes" id="UP000186583">
    <property type="component" value="Unassembled WGS sequence"/>
</dbReference>
<gene>
    <name evidence="2" type="ORF">CCHL11_07371</name>
</gene>
<feature type="region of interest" description="Disordered" evidence="1">
    <location>
        <begin position="1"/>
        <end position="165"/>
    </location>
</feature>
<dbReference type="OrthoDB" id="5330253at2759"/>
<reference evidence="2 3" key="1">
    <citation type="submission" date="2016-11" db="EMBL/GenBank/DDBJ databases">
        <title>Draft Genome Assembly of Colletotrichum chlorophyti a pathogen of herbaceous plants.</title>
        <authorList>
            <person name="Gan P."/>
            <person name="Narusaka M."/>
            <person name="Tsushima A."/>
            <person name="Narusaka Y."/>
            <person name="Takano Y."/>
            <person name="Shirasu K."/>
        </authorList>
    </citation>
    <scope>NUCLEOTIDE SEQUENCE [LARGE SCALE GENOMIC DNA]</scope>
    <source>
        <strain evidence="2 3">NTL11</strain>
    </source>
</reference>
<feature type="region of interest" description="Disordered" evidence="1">
    <location>
        <begin position="207"/>
        <end position="237"/>
    </location>
</feature>
<feature type="compositionally biased region" description="Polar residues" evidence="1">
    <location>
        <begin position="73"/>
        <end position="90"/>
    </location>
</feature>
<dbReference type="EMBL" id="MPGH01000257">
    <property type="protein sequence ID" value="OLN81265.1"/>
    <property type="molecule type" value="Genomic_DNA"/>
</dbReference>
<feature type="compositionally biased region" description="Basic and acidic residues" evidence="1">
    <location>
        <begin position="152"/>
        <end position="165"/>
    </location>
</feature>
<feature type="compositionally biased region" description="Basic and acidic residues" evidence="1">
    <location>
        <begin position="92"/>
        <end position="112"/>
    </location>
</feature>
<evidence type="ECO:0000313" key="3">
    <source>
        <dbReference type="Proteomes" id="UP000186583"/>
    </source>
</evidence>
<name>A0A1Q8RA92_9PEZI</name>
<feature type="compositionally biased region" description="Low complexity" evidence="1">
    <location>
        <begin position="13"/>
        <end position="61"/>
    </location>
</feature>
<evidence type="ECO:0000313" key="2">
    <source>
        <dbReference type="EMBL" id="OLN81265.1"/>
    </source>
</evidence>
<protein>
    <submittedName>
        <fullName evidence="2">Uncharacterized protein C19C7.04c</fullName>
    </submittedName>
</protein>
<dbReference type="PANTHER" id="PTHR28186:SF1">
    <property type="entry name" value="MEIOTICALLY UP-REGULATED GENE 9 PROTEIN"/>
    <property type="match status" value="1"/>
</dbReference>
<feature type="compositionally biased region" description="Polar residues" evidence="1">
    <location>
        <begin position="295"/>
        <end position="308"/>
    </location>
</feature>
<dbReference type="AlphaFoldDB" id="A0A1Q8RA92"/>
<feature type="region of interest" description="Disordered" evidence="1">
    <location>
        <begin position="270"/>
        <end position="416"/>
    </location>
</feature>
<dbReference type="Pfam" id="PF10295">
    <property type="entry name" value="DUF2406"/>
    <property type="match status" value="1"/>
</dbReference>
<evidence type="ECO:0000256" key="1">
    <source>
        <dbReference type="SAM" id="MobiDB-lite"/>
    </source>
</evidence>
<sequence length="416" mass="47136">MAEHHPLPVLPAQHQQPNQQYYNQQDSDSYQEQPQYSPYQQYNQPQPVQPSQRVQPQSPNQDQKHRQRRSITRPRTFSFQSNRSHKSAGSSHKIDLHETPEEKEAKRLHSKADPTVAMSEAEPAAVQAMTKSSLAPLRSIQHRDTSGNPIAEPDRSNPTRSRWERPLDTIRSFEAAIDGGYRDRDRRQSYMRSDTESVATWNRRSSYYATSGPRYPRDSYYGGRPGSFRPESTQYDMGSNRQSYYDQHQNGGGYYNGNIPYRQRVPRTQTDSQIGGYGRNEQNIYPLPNKDRSYETVTSAVGSGSSAEQAGYHTDPTSSDNSSIERVAAAPKPEPVNDYGIGFNQGQSYQPPAFKVENGTPNGHDYQAVSNGPQEPGKATNVLRRPVAAPVQQPQQRPEPPSKRKSWFSRRFSKSS</sequence>
<proteinExistence type="predicted"/>
<accession>A0A1Q8RA92</accession>
<dbReference type="InterPro" id="IPR018809">
    <property type="entry name" value="DUF2406"/>
</dbReference>
<feature type="compositionally biased region" description="Low complexity" evidence="1">
    <location>
        <begin position="384"/>
        <end position="396"/>
    </location>
</feature>